<gene>
    <name evidence="2" type="ORF">FE374_15140</name>
</gene>
<dbReference type="OrthoDB" id="5182178at2"/>
<dbReference type="EMBL" id="CP040915">
    <property type="protein sequence ID" value="QDC25768.1"/>
    <property type="molecule type" value="Genomic_DNA"/>
</dbReference>
<name>A0A5B8C5X4_9MICO</name>
<dbReference type="Proteomes" id="UP000314616">
    <property type="component" value="Chromosome"/>
</dbReference>
<proteinExistence type="predicted"/>
<sequence length="255" mass="25267">MKRRLLAAVAALVLAITGGVLLLGYVAGADARAQAGMAPATVLVATEPIPQGTGAADVAALVTAREIPAVAVVPGALASLDDVAGLVTAAGVHPGEQLHGGRFTDADTAAATGQVEIPADLHQVSVLLDPQRVVGGRLVAGDTVAVFVSLRDPARTHAVLHKVLVANVQGGVAAPARDGVATAGVTTDGAAADPEAPAASQPVPAESVLVTLAVSAADAERVVFGAEHGTLWLSLESADAPEQGTRILTEEDVLG</sequence>
<dbReference type="CDD" id="cd11614">
    <property type="entry name" value="SAF_CpaB_FlgA_like"/>
    <property type="match status" value="1"/>
</dbReference>
<accession>A0A5B8C5X4</accession>
<reference evidence="2 3" key="1">
    <citation type="submission" date="2019-05" db="EMBL/GenBank/DDBJ databases">
        <title>Georgenia *** sp. nov., and Georgenia *** sp. nov., isolated from the intestinal contents of plateau pika (Ochotona curzoniae) in the Qinghai-Tibet plateau of China.</title>
        <authorList>
            <person name="Tian Z."/>
        </authorList>
    </citation>
    <scope>NUCLEOTIDE SEQUENCE [LARGE SCALE GENOMIC DNA]</scope>
    <source>
        <strain evidence="2 3">Z443</strain>
    </source>
</reference>
<feature type="domain" description="SAF" evidence="1">
    <location>
        <begin position="40"/>
        <end position="104"/>
    </location>
</feature>
<evidence type="ECO:0000313" key="2">
    <source>
        <dbReference type="EMBL" id="QDC25768.1"/>
    </source>
</evidence>
<organism evidence="2 3">
    <name type="scientific">Georgenia yuyongxinii</name>
    <dbReference type="NCBI Taxonomy" id="2589797"/>
    <lineage>
        <taxon>Bacteria</taxon>
        <taxon>Bacillati</taxon>
        <taxon>Actinomycetota</taxon>
        <taxon>Actinomycetes</taxon>
        <taxon>Micrococcales</taxon>
        <taxon>Bogoriellaceae</taxon>
        <taxon>Georgenia</taxon>
    </lineage>
</organism>
<evidence type="ECO:0000259" key="1">
    <source>
        <dbReference type="SMART" id="SM00858"/>
    </source>
</evidence>
<dbReference type="Pfam" id="PF16976">
    <property type="entry name" value="RcpC"/>
    <property type="match status" value="1"/>
</dbReference>
<dbReference type="AlphaFoldDB" id="A0A5B8C5X4"/>
<dbReference type="SMART" id="SM00858">
    <property type="entry name" value="SAF"/>
    <property type="match status" value="1"/>
</dbReference>
<protein>
    <recommendedName>
        <fullName evidence="1">SAF domain-containing protein</fullName>
    </recommendedName>
</protein>
<dbReference type="KEGG" id="gyu:FE374_15140"/>
<evidence type="ECO:0000313" key="3">
    <source>
        <dbReference type="Proteomes" id="UP000314616"/>
    </source>
</evidence>
<dbReference type="RefSeq" id="WP_139930017.1">
    <property type="nucleotide sequence ID" value="NZ_CP040915.1"/>
</dbReference>
<dbReference type="InterPro" id="IPR013974">
    <property type="entry name" value="SAF"/>
</dbReference>
<dbReference type="InterPro" id="IPR031571">
    <property type="entry name" value="RcpC_dom"/>
</dbReference>